<comment type="caution">
    <text evidence="5">The sequence shown here is derived from an EMBL/GenBank/DDBJ whole genome shotgun (WGS) entry which is preliminary data.</text>
</comment>
<organism evidence="5 6">
    <name type="scientific">Ameca splendens</name>
    <dbReference type="NCBI Taxonomy" id="208324"/>
    <lineage>
        <taxon>Eukaryota</taxon>
        <taxon>Metazoa</taxon>
        <taxon>Chordata</taxon>
        <taxon>Craniata</taxon>
        <taxon>Vertebrata</taxon>
        <taxon>Euteleostomi</taxon>
        <taxon>Actinopterygii</taxon>
        <taxon>Neopterygii</taxon>
        <taxon>Teleostei</taxon>
        <taxon>Neoteleostei</taxon>
        <taxon>Acanthomorphata</taxon>
        <taxon>Ovalentaria</taxon>
        <taxon>Atherinomorphae</taxon>
        <taxon>Cyprinodontiformes</taxon>
        <taxon>Goodeidae</taxon>
        <taxon>Ameca</taxon>
    </lineage>
</organism>
<dbReference type="PANTHER" id="PTHR11219">
    <property type="entry name" value="TENEURIN AND N-ACETYLGLUCOSAMINE-1-PHOSPHODIESTER ALPHA-N-ACETYLGLUCOSAMINIDASE"/>
    <property type="match status" value="1"/>
</dbReference>
<feature type="compositionally biased region" description="Polar residues" evidence="4">
    <location>
        <begin position="40"/>
        <end position="49"/>
    </location>
</feature>
<gene>
    <name evidence="5" type="ORF">AMECASPLE_035324</name>
</gene>
<dbReference type="PANTHER" id="PTHR11219:SF65">
    <property type="entry name" value="TENEURIN-3"/>
    <property type="match status" value="1"/>
</dbReference>
<dbReference type="Proteomes" id="UP001469553">
    <property type="component" value="Unassembled WGS sequence"/>
</dbReference>
<evidence type="ECO:0000313" key="5">
    <source>
        <dbReference type="EMBL" id="MEQ2301390.1"/>
    </source>
</evidence>
<protein>
    <submittedName>
        <fullName evidence="5">Uncharacterized protein</fullName>
    </submittedName>
</protein>
<evidence type="ECO:0000256" key="2">
    <source>
        <dbReference type="ARBA" id="ARBA00022737"/>
    </source>
</evidence>
<dbReference type="EMBL" id="JAHRIP010052253">
    <property type="protein sequence ID" value="MEQ2301390.1"/>
    <property type="molecule type" value="Genomic_DNA"/>
</dbReference>
<accession>A0ABV0Z5M7</accession>
<keyword evidence="3" id="KW-1015">Disulfide bond</keyword>
<evidence type="ECO:0000256" key="1">
    <source>
        <dbReference type="ARBA" id="ARBA00022536"/>
    </source>
</evidence>
<keyword evidence="2" id="KW-0677">Repeat</keyword>
<proteinExistence type="predicted"/>
<keyword evidence="1" id="KW-0245">EGF-like domain</keyword>
<dbReference type="InterPro" id="IPR051216">
    <property type="entry name" value="Teneurin"/>
</dbReference>
<sequence length="182" mass="20066">MHHSAHHRAQGKDTSLTSRRAVKKDHSTHSKEAALPPEMQNHQHPCQPSRNDRGKPSCGSPRANATATPHNLPYIGRGTVETTNPKHTPPTRNHPADNFANEKPYWWVSDGLADCMDPDCCLQPSCQNQLYCKGSPDPAEVLSQSPSSLAPQQAARSFYQRIHFLVGSESTHVTTGESPFNK</sequence>
<evidence type="ECO:0000313" key="6">
    <source>
        <dbReference type="Proteomes" id="UP001469553"/>
    </source>
</evidence>
<keyword evidence="6" id="KW-1185">Reference proteome</keyword>
<feature type="region of interest" description="Disordered" evidence="4">
    <location>
        <begin position="1"/>
        <end position="97"/>
    </location>
</feature>
<name>A0ABV0Z5M7_9TELE</name>
<evidence type="ECO:0000256" key="3">
    <source>
        <dbReference type="ARBA" id="ARBA00023157"/>
    </source>
</evidence>
<feature type="non-terminal residue" evidence="5">
    <location>
        <position position="182"/>
    </location>
</feature>
<evidence type="ECO:0000256" key="4">
    <source>
        <dbReference type="SAM" id="MobiDB-lite"/>
    </source>
</evidence>
<reference evidence="5 6" key="1">
    <citation type="submission" date="2021-06" db="EMBL/GenBank/DDBJ databases">
        <authorList>
            <person name="Palmer J.M."/>
        </authorList>
    </citation>
    <scope>NUCLEOTIDE SEQUENCE [LARGE SCALE GENOMIC DNA]</scope>
    <source>
        <strain evidence="5 6">AS_MEX2019</strain>
        <tissue evidence="5">Muscle</tissue>
    </source>
</reference>